<proteinExistence type="predicted"/>
<protein>
    <submittedName>
        <fullName evidence="1">Uncharacterized protein</fullName>
    </submittedName>
</protein>
<dbReference type="AlphaFoldDB" id="A0A6M2ECE2"/>
<dbReference type="InterPro" id="IPR057196">
    <property type="entry name" value="DUF7874"/>
</dbReference>
<dbReference type="Pfam" id="PF25284">
    <property type="entry name" value="DUF7874"/>
    <property type="match status" value="1"/>
</dbReference>
<reference evidence="1" key="1">
    <citation type="submission" date="2020-03" db="EMBL/GenBank/DDBJ databases">
        <authorList>
            <person name="Zhang R."/>
        </authorList>
    </citation>
    <scope>NUCLEOTIDE SEQUENCE</scope>
</reference>
<sequence>MGQSLKKLAPGLLSSYFKARALNFEGVDELLGLLSILSKEIGAKERSEENKEREIGQIIENNYEKYFGEEAVKKMQSAHDPQSSSQEPSKEEITSAPYFIRAVCEIVQEINISLKSTQLRLPDAENLREIYITHSLDKGKHLEKDDFQKIIREVIIHSGFTGFGSKDTFLFIFGIPLITYFIKQRVAPKSIPNEVFIPGVTSASVYLLAKLNKI</sequence>
<dbReference type="PANTHER" id="PTHR37216:SF1">
    <property type="entry name" value="EXPRESSED PROTEIN"/>
    <property type="match status" value="1"/>
</dbReference>
<evidence type="ECO:0000313" key="1">
    <source>
        <dbReference type="EMBL" id="NUU82813.1"/>
    </source>
</evidence>
<name>A0A6M2ECE2_9ROSI</name>
<organism evidence="1">
    <name type="scientific">Populus davidiana</name>
    <dbReference type="NCBI Taxonomy" id="266767"/>
    <lineage>
        <taxon>Eukaryota</taxon>
        <taxon>Viridiplantae</taxon>
        <taxon>Streptophyta</taxon>
        <taxon>Embryophyta</taxon>
        <taxon>Tracheophyta</taxon>
        <taxon>Spermatophyta</taxon>
        <taxon>Magnoliopsida</taxon>
        <taxon>eudicotyledons</taxon>
        <taxon>Gunneridae</taxon>
        <taxon>Pentapetalae</taxon>
        <taxon>rosids</taxon>
        <taxon>fabids</taxon>
        <taxon>Malpighiales</taxon>
        <taxon>Salicaceae</taxon>
        <taxon>Saliceae</taxon>
        <taxon>Populus</taxon>
    </lineage>
</organism>
<dbReference type="PANTHER" id="PTHR37216">
    <property type="entry name" value="EXPRESSED PROTEIN"/>
    <property type="match status" value="1"/>
</dbReference>
<accession>A0A6M2ECE2</accession>
<dbReference type="EMBL" id="GILB01002480">
    <property type="protein sequence ID" value="NUU82813.1"/>
    <property type="molecule type" value="Transcribed_RNA"/>
</dbReference>